<protein>
    <submittedName>
        <fullName evidence="1">6598_t:CDS:1</fullName>
    </submittedName>
</protein>
<comment type="caution">
    <text evidence="1">The sequence shown here is derived from an EMBL/GenBank/DDBJ whole genome shotgun (WGS) entry which is preliminary data.</text>
</comment>
<evidence type="ECO:0000313" key="1">
    <source>
        <dbReference type="EMBL" id="CAG8606360.1"/>
    </source>
</evidence>
<proteinExistence type="predicted"/>
<reference evidence="1" key="1">
    <citation type="submission" date="2021-06" db="EMBL/GenBank/DDBJ databases">
        <authorList>
            <person name="Kallberg Y."/>
            <person name="Tangrot J."/>
            <person name="Rosling A."/>
        </authorList>
    </citation>
    <scope>NUCLEOTIDE SEQUENCE</scope>
    <source>
        <strain evidence="1">FL130A</strain>
    </source>
</reference>
<sequence length="49" mass="5471">HEHISLELLPHCRPDAKHSVAGLQRKLDANVIVPLHTSMDQPPAGRQTR</sequence>
<evidence type="ECO:0000313" key="2">
    <source>
        <dbReference type="Proteomes" id="UP000789508"/>
    </source>
</evidence>
<name>A0A9N9CPH1_9GLOM</name>
<feature type="non-terminal residue" evidence="1">
    <location>
        <position position="1"/>
    </location>
</feature>
<dbReference type="Proteomes" id="UP000789508">
    <property type="component" value="Unassembled WGS sequence"/>
</dbReference>
<dbReference type="AlphaFoldDB" id="A0A9N9CPH1"/>
<organism evidence="1 2">
    <name type="scientific">Ambispora leptoticha</name>
    <dbReference type="NCBI Taxonomy" id="144679"/>
    <lineage>
        <taxon>Eukaryota</taxon>
        <taxon>Fungi</taxon>
        <taxon>Fungi incertae sedis</taxon>
        <taxon>Mucoromycota</taxon>
        <taxon>Glomeromycotina</taxon>
        <taxon>Glomeromycetes</taxon>
        <taxon>Archaeosporales</taxon>
        <taxon>Ambisporaceae</taxon>
        <taxon>Ambispora</taxon>
    </lineage>
</organism>
<dbReference type="EMBL" id="CAJVPS010004642">
    <property type="protein sequence ID" value="CAG8606360.1"/>
    <property type="molecule type" value="Genomic_DNA"/>
</dbReference>
<accession>A0A9N9CPH1</accession>
<gene>
    <name evidence="1" type="ORF">ALEPTO_LOCUS8373</name>
</gene>
<keyword evidence="2" id="KW-1185">Reference proteome</keyword>